<evidence type="ECO:0000256" key="1">
    <source>
        <dbReference type="ARBA" id="ARBA00022574"/>
    </source>
</evidence>
<accession>A0A0L7LTV3</accession>
<evidence type="ECO:0000256" key="2">
    <source>
        <dbReference type="ARBA" id="ARBA00022737"/>
    </source>
</evidence>
<dbReference type="STRING" id="104452.A0A0L7LTV3"/>
<protein>
    <submittedName>
        <fullName evidence="4">Coronin</fullName>
    </submittedName>
</protein>
<dbReference type="GO" id="GO:0051015">
    <property type="term" value="F:actin filament binding"/>
    <property type="evidence" value="ECO:0007669"/>
    <property type="project" value="TreeGrafter"/>
</dbReference>
<organism evidence="4 5">
    <name type="scientific">Operophtera brumata</name>
    <name type="common">Winter moth</name>
    <name type="synonym">Phalaena brumata</name>
    <dbReference type="NCBI Taxonomy" id="104452"/>
    <lineage>
        <taxon>Eukaryota</taxon>
        <taxon>Metazoa</taxon>
        <taxon>Ecdysozoa</taxon>
        <taxon>Arthropoda</taxon>
        <taxon>Hexapoda</taxon>
        <taxon>Insecta</taxon>
        <taxon>Pterygota</taxon>
        <taxon>Neoptera</taxon>
        <taxon>Endopterygota</taxon>
        <taxon>Lepidoptera</taxon>
        <taxon>Glossata</taxon>
        <taxon>Ditrysia</taxon>
        <taxon>Geometroidea</taxon>
        <taxon>Geometridae</taxon>
        <taxon>Larentiinae</taxon>
        <taxon>Operophtera</taxon>
    </lineage>
</organism>
<dbReference type="Gene3D" id="2.130.10.10">
    <property type="entry name" value="YVTN repeat-like/Quinoprotein amine dehydrogenase"/>
    <property type="match status" value="4"/>
</dbReference>
<name>A0A0L7LTV3_OPEBR</name>
<dbReference type="InterPro" id="IPR015048">
    <property type="entry name" value="DUF1899"/>
</dbReference>
<dbReference type="Proteomes" id="UP000037510">
    <property type="component" value="Unassembled WGS sequence"/>
</dbReference>
<dbReference type="InterPro" id="IPR015505">
    <property type="entry name" value="Coronin"/>
</dbReference>
<comment type="caution">
    <text evidence="4">The sequence shown here is derived from an EMBL/GenBank/DDBJ whole genome shotgun (WGS) entry which is preliminary data.</text>
</comment>
<dbReference type="EMBL" id="JTDY01000098">
    <property type="protein sequence ID" value="KOB78877.1"/>
    <property type="molecule type" value="Genomic_DNA"/>
</dbReference>
<keyword evidence="5" id="KW-1185">Reference proteome</keyword>
<evidence type="ECO:0000313" key="4">
    <source>
        <dbReference type="EMBL" id="KOB78877.1"/>
    </source>
</evidence>
<gene>
    <name evidence="4" type="ORF">OBRU01_01545</name>
</gene>
<keyword evidence="2" id="KW-0677">Repeat</keyword>
<dbReference type="GO" id="GO:0007015">
    <property type="term" value="P:actin filament organization"/>
    <property type="evidence" value="ECO:0007669"/>
    <property type="project" value="TreeGrafter"/>
</dbReference>
<evidence type="ECO:0000313" key="5">
    <source>
        <dbReference type="Proteomes" id="UP000037510"/>
    </source>
</evidence>
<reference evidence="4 5" key="1">
    <citation type="journal article" date="2015" name="Genome Biol. Evol.">
        <title>The genome of winter moth (Operophtera brumata) provides a genomic perspective on sexual dimorphism and phenology.</title>
        <authorList>
            <person name="Derks M.F."/>
            <person name="Smit S."/>
            <person name="Salis L."/>
            <person name="Schijlen E."/>
            <person name="Bossers A."/>
            <person name="Mateman C."/>
            <person name="Pijl A.S."/>
            <person name="de Ridder D."/>
            <person name="Groenen M.A."/>
            <person name="Visser M.E."/>
            <person name="Megens H.J."/>
        </authorList>
    </citation>
    <scope>NUCLEOTIDE SEQUENCE [LARGE SCALE GENOMIC DNA]</scope>
    <source>
        <strain evidence="4">WM2013NL</strain>
        <tissue evidence="4">Head and thorax</tissue>
    </source>
</reference>
<dbReference type="SMART" id="SM01166">
    <property type="entry name" value="DUF1899"/>
    <property type="match status" value="1"/>
</dbReference>
<proteinExistence type="predicted"/>
<dbReference type="AlphaFoldDB" id="A0A0L7LTV3"/>
<dbReference type="PANTHER" id="PTHR10856">
    <property type="entry name" value="CORONIN"/>
    <property type="match status" value="1"/>
</dbReference>
<feature type="domain" description="DUF1899" evidence="3">
    <location>
        <begin position="4"/>
        <end position="68"/>
    </location>
</feature>
<keyword evidence="1" id="KW-0853">WD repeat</keyword>
<dbReference type="SMART" id="SM01167">
    <property type="entry name" value="DUF1900"/>
    <property type="match status" value="2"/>
</dbReference>
<dbReference type="InterPro" id="IPR015943">
    <property type="entry name" value="WD40/YVTN_repeat-like_dom_sf"/>
</dbReference>
<dbReference type="SUPFAM" id="SSF101908">
    <property type="entry name" value="Putative isomerase YbhE"/>
    <property type="match status" value="1"/>
</dbReference>
<sequence>MSFRVVRSSKFRHVYGQALKREQCYDNIRVSKSSWDSTFCAVNPKFLAIIVESAGGGAFIVLPHNKYSLRTPDALNEPIVTVEIDTSNGVMFPLYDPDTNMIFLCGKGDSVIRYFEVTRASERQYSLRTPDELNEPIVTVEIDTSNGVMFPLYDPDTNMIFLCGKGDSVIRYFELRTPDEINEPIVTVEIDTSNGVMFPLYDPDTNMIFLCGKGDSILYLVLPS</sequence>
<evidence type="ECO:0000259" key="3">
    <source>
        <dbReference type="SMART" id="SM01166"/>
    </source>
</evidence>
<dbReference type="PANTHER" id="PTHR10856:SF0">
    <property type="entry name" value="CORONIN"/>
    <property type="match status" value="1"/>
</dbReference>
<dbReference type="Pfam" id="PF08953">
    <property type="entry name" value="DUF1899"/>
    <property type="match status" value="1"/>
</dbReference>